<proteinExistence type="predicted"/>
<evidence type="ECO:0000313" key="2">
    <source>
        <dbReference type="EMBL" id="GAA4457871.1"/>
    </source>
</evidence>
<feature type="domain" description="TIR" evidence="1">
    <location>
        <begin position="27"/>
        <end position="123"/>
    </location>
</feature>
<dbReference type="RefSeq" id="WP_344827780.1">
    <property type="nucleotide sequence ID" value="NZ_BAABEZ010000024.1"/>
</dbReference>
<dbReference type="Pfam" id="PF13676">
    <property type="entry name" value="TIR_2"/>
    <property type="match status" value="1"/>
</dbReference>
<keyword evidence="3" id="KW-1185">Reference proteome</keyword>
<dbReference type="SUPFAM" id="SSF52200">
    <property type="entry name" value="Toll/Interleukin receptor TIR domain"/>
    <property type="match status" value="1"/>
</dbReference>
<dbReference type="EMBL" id="BAABEZ010000024">
    <property type="protein sequence ID" value="GAA4457871.1"/>
    <property type="molecule type" value="Genomic_DNA"/>
</dbReference>
<comment type="caution">
    <text evidence="2">The sequence shown here is derived from an EMBL/GenBank/DDBJ whole genome shotgun (WGS) entry which is preliminary data.</text>
</comment>
<accession>A0ABP8MZE0</accession>
<protein>
    <recommendedName>
        <fullName evidence="1">TIR domain-containing protein</fullName>
    </recommendedName>
</protein>
<dbReference type="InterPro" id="IPR035897">
    <property type="entry name" value="Toll_tir_struct_dom_sf"/>
</dbReference>
<dbReference type="Gene3D" id="3.40.50.10140">
    <property type="entry name" value="Toll/interleukin-1 receptor homology (TIR) domain"/>
    <property type="match status" value="1"/>
</dbReference>
<organism evidence="2 3">
    <name type="scientific">Rurimicrobium arvi</name>
    <dbReference type="NCBI Taxonomy" id="2049916"/>
    <lineage>
        <taxon>Bacteria</taxon>
        <taxon>Pseudomonadati</taxon>
        <taxon>Bacteroidota</taxon>
        <taxon>Chitinophagia</taxon>
        <taxon>Chitinophagales</taxon>
        <taxon>Chitinophagaceae</taxon>
        <taxon>Rurimicrobium</taxon>
    </lineage>
</organism>
<gene>
    <name evidence="2" type="ORF">GCM10023092_25260</name>
</gene>
<reference evidence="3" key="1">
    <citation type="journal article" date="2019" name="Int. J. Syst. Evol. Microbiol.">
        <title>The Global Catalogue of Microorganisms (GCM) 10K type strain sequencing project: providing services to taxonomists for standard genome sequencing and annotation.</title>
        <authorList>
            <consortium name="The Broad Institute Genomics Platform"/>
            <consortium name="The Broad Institute Genome Sequencing Center for Infectious Disease"/>
            <person name="Wu L."/>
            <person name="Ma J."/>
        </authorList>
    </citation>
    <scope>NUCLEOTIDE SEQUENCE [LARGE SCALE GENOMIC DNA]</scope>
    <source>
        <strain evidence="3">JCM 31921</strain>
    </source>
</reference>
<sequence length="344" mass="39736">MPPRKKQETSNSNDEKISVAKTQNPLVFISHDTRDAELAEEFSNLLKSASAGALKSFRSSDKKGTQGIEYGQEWYPAIMDKIDEASDIVCLLTQHSVDRPWILYEAGVAKGKLDKKVIGIALGIPFSTAITGPFALFQNNDGDSESITKLVLELVRKVPGLDPDQSLVKDLVDKFVTKAKEITDKFKTPGAKTEKEENSVAKLFEEVKIMFDSLPSRIESRFDPDNKRRRRKFHPMMVEEIMHFGMMKEDQNMSFLIFISFFKEDFPWFYEIGIDTYRGLKTAKTATEREKLIRNLEYAVEMLGHPIMREFYGKNEDSYFLFKDARHMMHNFLDRYYSEKKEKE</sequence>
<dbReference type="InterPro" id="IPR000157">
    <property type="entry name" value="TIR_dom"/>
</dbReference>
<dbReference type="Proteomes" id="UP001501410">
    <property type="component" value="Unassembled WGS sequence"/>
</dbReference>
<evidence type="ECO:0000313" key="3">
    <source>
        <dbReference type="Proteomes" id="UP001501410"/>
    </source>
</evidence>
<name>A0ABP8MZE0_9BACT</name>
<evidence type="ECO:0000259" key="1">
    <source>
        <dbReference type="Pfam" id="PF13676"/>
    </source>
</evidence>